<dbReference type="PANTHER" id="PTHR11102:SF160">
    <property type="entry name" value="ERAD-ASSOCIATED E3 UBIQUITIN-PROTEIN LIGASE COMPONENT HRD3"/>
    <property type="match status" value="1"/>
</dbReference>
<dbReference type="Pfam" id="PF00069">
    <property type="entry name" value="Pkinase"/>
    <property type="match status" value="1"/>
</dbReference>
<dbReference type="CDD" id="cd00180">
    <property type="entry name" value="PKc"/>
    <property type="match status" value="1"/>
</dbReference>
<proteinExistence type="inferred from homology"/>
<dbReference type="Gene3D" id="3.30.200.20">
    <property type="entry name" value="Phosphorylase Kinase, domain 1"/>
    <property type="match status" value="1"/>
</dbReference>
<dbReference type="PROSITE" id="PS00108">
    <property type="entry name" value="PROTEIN_KINASE_ST"/>
    <property type="match status" value="1"/>
</dbReference>
<dbReference type="EMBL" id="JAPFFF010000056">
    <property type="protein sequence ID" value="KAK8838270.1"/>
    <property type="molecule type" value="Genomic_DNA"/>
</dbReference>
<evidence type="ECO:0000313" key="4">
    <source>
        <dbReference type="Proteomes" id="UP001470230"/>
    </source>
</evidence>
<dbReference type="Pfam" id="PF08238">
    <property type="entry name" value="Sel1"/>
    <property type="match status" value="14"/>
</dbReference>
<reference evidence="3 4" key="1">
    <citation type="submission" date="2024-04" db="EMBL/GenBank/DDBJ databases">
        <title>Tritrichomonas musculus Genome.</title>
        <authorList>
            <person name="Alves-Ferreira E."/>
            <person name="Grigg M."/>
            <person name="Lorenzi H."/>
            <person name="Galac M."/>
        </authorList>
    </citation>
    <scope>NUCLEOTIDE SEQUENCE [LARGE SCALE GENOMIC DNA]</scope>
    <source>
        <strain evidence="3 4">EAF2021</strain>
    </source>
</reference>
<feature type="domain" description="Protein kinase" evidence="2">
    <location>
        <begin position="51"/>
        <end position="277"/>
    </location>
</feature>
<dbReference type="SUPFAM" id="SSF81901">
    <property type="entry name" value="HCP-like"/>
    <property type="match status" value="3"/>
</dbReference>
<sequence>MKFNHIWSIIIPCISGYLIQKSYLKDTIPRIEQFIHKIDKPSTQDISDEEYIELRVLGSGSTFTCSLNYLISEGKLFVIKRANGCSLNEKEKLIKRELLNYSMISHPFIPEFYGRIKDKEGHRIEYINGPTLKNIKSIKFTASEIFNIIFELMLIIKYFHDNELIYRDLKPDNVMIDSRKTVVLIDFDRLITYNKSEEQTLDLGGNFVDPEIIDDGFSYASDIYSLGLLIKYLMNKPNIKEMMPADDYLQIDKIILKCINKTVQNRPSISELIHEFISAFQSKTQIENLLAKYEEHFNNFEILNKITKNYRLNKDNPEILTDLGDFYCKGNYVAHDINKAIRYYLQAADLNYPKAQYNLGDVYYFGKYIKQDITKAINYFILAAHQNNLYAQYNLGNIYYSGKYIRQDIEKAIYYFTLAANQNDPDAQYNLGIIYYSGNYIRQDIEKSIHYFTLAANSNVAEAQYNLGFIYDEGAYVMRDINKAILYYSMAADQGDPRATLNLGLLYHDRKYSTFDIKKSIKYLKLAANQNNPRAQFNLGIIYYEGRDVILDINEAIHYFNLAANQNHIKAQFYLGVIYCSDRYNSLNINKAVHFFTLAANQEDPQAQYNLGVIYFNGKHVARDIHKAIHYFSLAANQNHLEAQANIGRLYYEGKYVTRDINKAIHYLTKASNQNDPKSQFLLGIIYYLGDCFLSDIKKGRYYIMLASLNGDKDANFAHGFLLHEGKNINKDIDAAIHYYKEASSFNNPYAKNNLGIIYKHGYSKIKSQIGRSISYFEEAIYQQNDALSMYNLAHIYIYNETINADINKTIDLLIRSSDQFLYSLILLALLLIKQHGFNLEIINETIKKHTTNNAINIGNTINDFNLFDKRKFDNFYELHRNIDFVYDIQLNPVQASDLQKTNFNKEMIKYPNSKDITFLFYEGLGN</sequence>
<comment type="caution">
    <text evidence="3">The sequence shown here is derived from an EMBL/GenBank/DDBJ whole genome shotgun (WGS) entry which is preliminary data.</text>
</comment>
<evidence type="ECO:0000313" key="3">
    <source>
        <dbReference type="EMBL" id="KAK8838270.1"/>
    </source>
</evidence>
<dbReference type="Gene3D" id="1.25.40.10">
    <property type="entry name" value="Tetratricopeptide repeat domain"/>
    <property type="match status" value="3"/>
</dbReference>
<comment type="similarity">
    <text evidence="1">Belongs to the sel-1 family.</text>
</comment>
<dbReference type="SUPFAM" id="SSF56112">
    <property type="entry name" value="Protein kinase-like (PK-like)"/>
    <property type="match status" value="1"/>
</dbReference>
<dbReference type="PROSITE" id="PS50011">
    <property type="entry name" value="PROTEIN_KINASE_DOM"/>
    <property type="match status" value="1"/>
</dbReference>
<organism evidence="3 4">
    <name type="scientific">Tritrichomonas musculus</name>
    <dbReference type="NCBI Taxonomy" id="1915356"/>
    <lineage>
        <taxon>Eukaryota</taxon>
        <taxon>Metamonada</taxon>
        <taxon>Parabasalia</taxon>
        <taxon>Tritrichomonadida</taxon>
        <taxon>Tritrichomonadidae</taxon>
        <taxon>Tritrichomonas</taxon>
    </lineage>
</organism>
<dbReference type="InterPro" id="IPR011009">
    <property type="entry name" value="Kinase-like_dom_sf"/>
</dbReference>
<gene>
    <name evidence="3" type="ORF">M9Y10_035691</name>
</gene>
<dbReference type="InterPro" id="IPR006597">
    <property type="entry name" value="Sel1-like"/>
</dbReference>
<protein>
    <recommendedName>
        <fullName evidence="2">Protein kinase domain-containing protein</fullName>
    </recommendedName>
</protein>
<evidence type="ECO:0000256" key="1">
    <source>
        <dbReference type="ARBA" id="ARBA00038101"/>
    </source>
</evidence>
<dbReference type="InterPro" id="IPR000719">
    <property type="entry name" value="Prot_kinase_dom"/>
</dbReference>
<name>A0ABR2GWI2_9EUKA</name>
<dbReference type="Gene3D" id="1.10.510.10">
    <property type="entry name" value="Transferase(Phosphotransferase) domain 1"/>
    <property type="match status" value="1"/>
</dbReference>
<dbReference type="InterPro" id="IPR011990">
    <property type="entry name" value="TPR-like_helical_dom_sf"/>
</dbReference>
<dbReference type="SMART" id="SM00220">
    <property type="entry name" value="S_TKc"/>
    <property type="match status" value="1"/>
</dbReference>
<dbReference type="PANTHER" id="PTHR11102">
    <property type="entry name" value="SEL-1-LIKE PROTEIN"/>
    <property type="match status" value="1"/>
</dbReference>
<dbReference type="Proteomes" id="UP001470230">
    <property type="component" value="Unassembled WGS sequence"/>
</dbReference>
<keyword evidence="4" id="KW-1185">Reference proteome</keyword>
<dbReference type="InterPro" id="IPR008271">
    <property type="entry name" value="Ser/Thr_kinase_AS"/>
</dbReference>
<dbReference type="InterPro" id="IPR050767">
    <property type="entry name" value="Sel1_AlgK"/>
</dbReference>
<accession>A0ABR2GWI2</accession>
<evidence type="ECO:0000259" key="2">
    <source>
        <dbReference type="PROSITE" id="PS50011"/>
    </source>
</evidence>
<dbReference type="SMART" id="SM00671">
    <property type="entry name" value="SEL1"/>
    <property type="match status" value="14"/>
</dbReference>